<dbReference type="STRING" id="1797716.A3D07_00395"/>
<feature type="domain" description="YdbS-like PH" evidence="2">
    <location>
        <begin position="107"/>
        <end position="185"/>
    </location>
</feature>
<keyword evidence="1" id="KW-1133">Transmembrane helix</keyword>
<evidence type="ECO:0000256" key="1">
    <source>
        <dbReference type="SAM" id="Phobius"/>
    </source>
</evidence>
<dbReference type="PANTHER" id="PTHR37938:SF1">
    <property type="entry name" value="BLL0215 PROTEIN"/>
    <property type="match status" value="1"/>
</dbReference>
<evidence type="ECO:0000313" key="4">
    <source>
        <dbReference type="Proteomes" id="UP000177124"/>
    </source>
</evidence>
<reference evidence="3 4" key="1">
    <citation type="journal article" date="2016" name="Nat. Commun.">
        <title>Thousands of microbial genomes shed light on interconnected biogeochemical processes in an aquifer system.</title>
        <authorList>
            <person name="Anantharaman K."/>
            <person name="Brown C.T."/>
            <person name="Hug L.A."/>
            <person name="Sharon I."/>
            <person name="Castelle C.J."/>
            <person name="Probst A.J."/>
            <person name="Thomas B.C."/>
            <person name="Singh A."/>
            <person name="Wilkins M.J."/>
            <person name="Karaoz U."/>
            <person name="Brodie E.L."/>
            <person name="Williams K.H."/>
            <person name="Hubbard S.S."/>
            <person name="Banfield J.F."/>
        </authorList>
    </citation>
    <scope>NUCLEOTIDE SEQUENCE [LARGE SCALE GENOMIC DNA]</scope>
</reference>
<dbReference type="Pfam" id="PF03703">
    <property type="entry name" value="bPH_2"/>
    <property type="match status" value="1"/>
</dbReference>
<accession>A0A1F5GK49</accession>
<feature type="transmembrane region" description="Helical" evidence="1">
    <location>
        <begin position="45"/>
        <end position="65"/>
    </location>
</feature>
<evidence type="ECO:0000259" key="2">
    <source>
        <dbReference type="Pfam" id="PF03703"/>
    </source>
</evidence>
<comment type="caution">
    <text evidence="3">The sequence shown here is derived from an EMBL/GenBank/DDBJ whole genome shotgun (WGS) entry which is preliminary data.</text>
</comment>
<gene>
    <name evidence="3" type="ORF">A3D07_00395</name>
</gene>
<protein>
    <recommendedName>
        <fullName evidence="2">YdbS-like PH domain-containing protein</fullName>
    </recommendedName>
</protein>
<dbReference type="AlphaFoldDB" id="A0A1F5GK49"/>
<dbReference type="InterPro" id="IPR005182">
    <property type="entry name" value="YdbS-like_PH"/>
</dbReference>
<name>A0A1F5GK49_9BACT</name>
<proteinExistence type="predicted"/>
<dbReference type="Proteomes" id="UP000177124">
    <property type="component" value="Unassembled WGS sequence"/>
</dbReference>
<keyword evidence="1" id="KW-0472">Membrane</keyword>
<sequence>MSAADFIHTTFSKNPFAMFAPQPVGVHFENQESGEKIILLLRAHIVTLVPSVLLILLFIFLPFLAPSFLGIFRLQALSVFDPRQLILITIFWYLFVFGFSFYKFIFWYFNVYLITNERVIDIDFRGILHKETSYAKLNQIQDISPKIIGFFGTFFHYGNIYIQTAAERPEFEFHNVENPNMVAQEIHEQVRKEEAEPPGVIA</sequence>
<evidence type="ECO:0000313" key="3">
    <source>
        <dbReference type="EMBL" id="OGD92253.1"/>
    </source>
</evidence>
<dbReference type="EMBL" id="MFBF01000001">
    <property type="protein sequence ID" value="OGD92253.1"/>
    <property type="molecule type" value="Genomic_DNA"/>
</dbReference>
<organism evidence="3 4">
    <name type="scientific">Candidatus Curtissbacteria bacterium RIFCSPHIGHO2_02_FULL_42_15</name>
    <dbReference type="NCBI Taxonomy" id="1797716"/>
    <lineage>
        <taxon>Bacteria</taxon>
        <taxon>Candidatus Curtissiibacteriota</taxon>
    </lineage>
</organism>
<feature type="transmembrane region" description="Helical" evidence="1">
    <location>
        <begin position="85"/>
        <end position="109"/>
    </location>
</feature>
<keyword evidence="1" id="KW-0812">Transmembrane</keyword>
<dbReference type="PANTHER" id="PTHR37938">
    <property type="entry name" value="BLL0215 PROTEIN"/>
    <property type="match status" value="1"/>
</dbReference>